<reference evidence="3" key="1">
    <citation type="submission" date="2020-10" db="EMBL/GenBank/DDBJ databases">
        <title>High-Quality Genome Resource of Clonostachys rosea strain S41 by Oxford Nanopore Long-Read Sequencing.</title>
        <authorList>
            <person name="Wang H."/>
        </authorList>
    </citation>
    <scope>NUCLEOTIDE SEQUENCE</scope>
    <source>
        <strain evidence="3">S41</strain>
    </source>
</reference>
<dbReference type="EMBL" id="JADCTT010000015">
    <property type="protein sequence ID" value="KAF9744119.1"/>
    <property type="molecule type" value="Genomic_DNA"/>
</dbReference>
<dbReference type="Pfam" id="PF14616">
    <property type="entry name" value="Rua1_C"/>
    <property type="match status" value="1"/>
</dbReference>
<dbReference type="PANTHER" id="PTHR28125:SF3">
    <property type="entry name" value="TRANSCRIPTION REGULATOR RUA1 C-TERMINAL DOMAIN-CONTAINING PROTEIN"/>
    <property type="match status" value="1"/>
</dbReference>
<evidence type="ECO:0000313" key="4">
    <source>
        <dbReference type="Proteomes" id="UP000616885"/>
    </source>
</evidence>
<proteinExistence type="predicted"/>
<organism evidence="3 4">
    <name type="scientific">Bionectria ochroleuca</name>
    <name type="common">Gliocladium roseum</name>
    <dbReference type="NCBI Taxonomy" id="29856"/>
    <lineage>
        <taxon>Eukaryota</taxon>
        <taxon>Fungi</taxon>
        <taxon>Dikarya</taxon>
        <taxon>Ascomycota</taxon>
        <taxon>Pezizomycotina</taxon>
        <taxon>Sordariomycetes</taxon>
        <taxon>Hypocreomycetidae</taxon>
        <taxon>Hypocreales</taxon>
        <taxon>Bionectriaceae</taxon>
        <taxon>Clonostachys</taxon>
    </lineage>
</organism>
<comment type="caution">
    <text evidence="3">The sequence shown here is derived from an EMBL/GenBank/DDBJ whole genome shotgun (WGS) entry which is preliminary data.</text>
</comment>
<evidence type="ECO:0000256" key="1">
    <source>
        <dbReference type="SAM" id="MobiDB-lite"/>
    </source>
</evidence>
<feature type="region of interest" description="Disordered" evidence="1">
    <location>
        <begin position="1"/>
        <end position="27"/>
    </location>
</feature>
<evidence type="ECO:0000259" key="2">
    <source>
        <dbReference type="Pfam" id="PF14616"/>
    </source>
</evidence>
<feature type="domain" description="Transcription regulator Rua1 C-terminal" evidence="2">
    <location>
        <begin position="175"/>
        <end position="268"/>
    </location>
</feature>
<sequence>MDTQRENEEYSSQNTSQTASSDGATMAPTRATQYGYFGMEAIQYPSMQTLSYQPEYCSTSFLPNMPHGFVNLFNPMDPNWLSNQMDGYTPTWAGPSWPDVQNDYGPMPIEEPMRRNPTLPAPWSDNPEHRIAPPTSEATSDNISDLCIPSFEEQHKPPAEDFNSMPIPLLQQVNPRDLYSPVWVRGEGKAREGWCGWCQTWLNLKNSAYWYDKIFKHGIMLKGFLPRPQQIRQVDEHSKGFCRACGKWITLGTSDGNRPSWFRHIYKCTNV</sequence>
<evidence type="ECO:0000313" key="3">
    <source>
        <dbReference type="EMBL" id="KAF9744119.1"/>
    </source>
</evidence>
<dbReference type="AlphaFoldDB" id="A0A8H7K6D3"/>
<dbReference type="Proteomes" id="UP000616885">
    <property type="component" value="Unassembled WGS sequence"/>
</dbReference>
<name>A0A8H7K6D3_BIOOC</name>
<gene>
    <name evidence="3" type="ORF">IM811_005699</name>
</gene>
<dbReference type="InterPro" id="IPR028012">
    <property type="entry name" value="Rua1_C"/>
</dbReference>
<accession>A0A8H7K6D3</accession>
<protein>
    <recommendedName>
        <fullName evidence="2">Transcription regulator Rua1 C-terminal domain-containing protein</fullName>
    </recommendedName>
</protein>
<dbReference type="PANTHER" id="PTHR28125">
    <property type="entry name" value="MEIOTIC EXPRESSION UP-REGULATED PROTEIN 26"/>
    <property type="match status" value="1"/>
</dbReference>
<feature type="compositionally biased region" description="Polar residues" evidence="1">
    <location>
        <begin position="10"/>
        <end position="23"/>
    </location>
</feature>